<reference evidence="5" key="1">
    <citation type="submission" date="2023-06" db="EMBL/GenBank/DDBJ databases">
        <title>Conoideocrella luteorostrata (Hypocreales: Clavicipitaceae), a potential biocontrol fungus for elongate hemlock scale in United States Christmas tree production areas.</title>
        <authorList>
            <person name="Barrett H."/>
            <person name="Lovett B."/>
            <person name="Macias A.M."/>
            <person name="Stajich J.E."/>
            <person name="Kasson M.T."/>
        </authorList>
    </citation>
    <scope>NUCLEOTIDE SEQUENCE</scope>
    <source>
        <strain evidence="5">ARSEF 14590</strain>
    </source>
</reference>
<keyword evidence="3" id="KW-0472">Membrane</keyword>
<sequence length="2083" mass="230011">MGAMFDVMHIAVTAFVVILTFVATHHWSTKKNKLLEAKFRAGSGEGRLSRSDQHAGPESSAKVTKDYLTCRIRGVPLDWNEDDLATCIGTSAHVESLATEIDGRTRTGTATFPRDYPQRISINASLGEYLTIDQDFLGITTLNAPDHPKVDLIAVSGLGGHAFGSFKERDGDHMWLRDSLPRDLLDPKTKRPMARIMTYGHSSHLAASHSMQELEDISTSFRDSILHLAATPRPIVLIGHSLGGLIIKKALVSLLSSAPKNQREYECLARAVCGIIFLGVPHDGMEIDALRRVVGDNLNRSLIDSLGSKNSSVLTDLRRDFNRLLDLHPKVETFCFFETEESSTLRQDQSGKLTMDGPRTVLVTKASATHCRASEYDSQHQSAIARSHSEMVKYGRHDHEYDKVKVKLQLVAQRAIATDSALNLSLEAVACLSDLFVTDPFEDKQALRRKKGDRVAGTCEWILDTEDLNAWLNAGQTKFSGSQTTGGGVLWLHGNPGTGKSTLAIFLTDELSNRFSAADGETLAYFFCDSAFDTRKTATSIIRGLLLQLLKQHPRLYSYVLPKYHEQKAKLFESFDTLWTIFILAAADDNTGRKYCIIDALDECDEESQKMLLQQLQKTFQGPDAPPNVCILITSRPYPEIGEFLDTFVNKDLAAFPEAMHDINLCIEEKVAELTKRKKYTDKVKREVSDILRCRAEGTFLWVGIVCQELENIPSKNAVSQLKAMPSGLHSLYEKLFVLALEREPTRDTIRLILSLVAVSQRPLNLLELSEASRLYLDEDDLETRMRFMRDDIESCRLMVVIQDRKVLLLHQSVKDFLSQVSEGTGFSEFKAHARLAYRCIDCLIQDFHNGEPKHHYFSEYATLEWPNHARMAQPEFDVIASQLEFFDIVSPCRDFWLKNHRRIPTYNPLPKRFSILHIAARWGIPTIANHVFHLEDQQYNAKALIHDVDEHGWTPLEHAAMSKHPNIVPIFLDHGATIKQHVIVAAAGNSDSGEELIALLLDRQGDKITITDKVVRAAAGNNKEVIALLLDRRGSEITITDKVVQAAAGNRYSGEDVMALLLDRRGDEITITDKVVRAAARNSKEVIALLLDRRGSEIMITDKVVQAAAGNENSGKEVMALLLDRRGNNITITDKVMRAAARNNEQVIALLLDRRGSEITITDKVVRAAAGNRDSGKEVMAMLLDRRGDEITITDEVVQAAAGNENSGKEVMSLLLDRRGSEITITDKVVKAAAGSWNSGGVIALLLDRRGDEITITDEVLQAAVGNENSGKEVMALLLDRRGDEIAITDEVVEAAAGNSESGEEVISLLLDRRGDEITITDEVMDAAAGNWNSGEEIIALLLDRRGNEITIADEVVTTIAKQLSEKVMALLLDRQGDKITITDEVVEAAAGNRNSGKEVMAMLLDRRGSEITITDKVVRAAARNNEEVIALLLDRRGSEITITDKVVRAAAGNWNSGKAVIAMLLDRRGDEITITDELVRTAARNNEEVIALLLDRRGSEITITDKVVQAAAGNWNSGRVIALLLDRRGDEITITDEVVQAAAGNENSGKEVMSLLLDRRGDEIAITDEVVEAAAGNSESGEEVMALLLKRRGDEITITDKVVRAAVGNKDSGKEVIALLLERRGNEMTISDEVVTTIAKQFNEKVMALLLDRRGDKITITDEVVQAAAENENSGKEVMSLLLDRRGDEITITDEVVEVAAGNSDSGEEVMSLLLDRRGDEITITDEVVEAAAGNSDSGEEVMSLLLKRRGDEITITDKVVQAAAVNWDSGEEIIALLLDRRGNEITIADTVITAIAKQFNEKVMALLLEQRGNKITITNEVVEAAAGNSYSGEEVMALLLKRRGNKIMITDKVVQAAAGNWNSGKKVMVLLLDRRGSEITITDKVVRAAAGNCFSGKAIIAMLLDRRGSEVTITDKVVRAAAGNNEEVITLLLDQRGSEITITDEVVRAAAENRFWGKEVMALLLDRRGDDITITDEVVEAAAGNWNSGKKVMSLLLDRRGDEITITDKVVEAAAKNGISGEEVMALLLERRGSETSVAMRSRSRIRLLKRRRAMRRTAIKYWHPPLSNVRKRLQPQLQR</sequence>
<comment type="caution">
    <text evidence="5">The sequence shown here is derived from an EMBL/GenBank/DDBJ whole genome shotgun (WGS) entry which is preliminary data.</text>
</comment>
<proteinExistence type="predicted"/>
<keyword evidence="2" id="KW-0040">ANK repeat</keyword>
<dbReference type="PROSITE" id="PS50297">
    <property type="entry name" value="ANK_REP_REGION"/>
    <property type="match status" value="1"/>
</dbReference>
<dbReference type="Gene3D" id="3.40.50.300">
    <property type="entry name" value="P-loop containing nucleotide triphosphate hydrolases"/>
    <property type="match status" value="1"/>
</dbReference>
<dbReference type="InterPro" id="IPR056884">
    <property type="entry name" value="NPHP3-like_N"/>
</dbReference>
<name>A0AAJ0FWJ0_9HYPO</name>
<dbReference type="InterPro" id="IPR002110">
    <property type="entry name" value="Ankyrin_rpt"/>
</dbReference>
<dbReference type="PROSITE" id="PS50837">
    <property type="entry name" value="NACHT"/>
    <property type="match status" value="1"/>
</dbReference>
<feature type="domain" description="NACHT" evidence="4">
    <location>
        <begin position="488"/>
        <end position="637"/>
    </location>
</feature>
<dbReference type="Proteomes" id="UP001251528">
    <property type="component" value="Unassembled WGS sequence"/>
</dbReference>
<evidence type="ECO:0000259" key="4">
    <source>
        <dbReference type="PROSITE" id="PS50837"/>
    </source>
</evidence>
<dbReference type="SMART" id="SM00248">
    <property type="entry name" value="ANK"/>
    <property type="match status" value="5"/>
</dbReference>
<dbReference type="SUPFAM" id="SSF48403">
    <property type="entry name" value="Ankyrin repeat"/>
    <property type="match status" value="1"/>
</dbReference>
<dbReference type="InterPro" id="IPR007111">
    <property type="entry name" value="NACHT_NTPase"/>
</dbReference>
<keyword evidence="6" id="KW-1185">Reference proteome</keyword>
<dbReference type="Gene3D" id="1.20.5.340">
    <property type="match status" value="16"/>
</dbReference>
<keyword evidence="1" id="KW-0677">Repeat</keyword>
<protein>
    <recommendedName>
        <fullName evidence="4">NACHT domain-containing protein</fullName>
    </recommendedName>
</protein>
<dbReference type="SUPFAM" id="SSF53474">
    <property type="entry name" value="alpha/beta-Hydrolases"/>
    <property type="match status" value="1"/>
</dbReference>
<keyword evidence="3" id="KW-0812">Transmembrane</keyword>
<evidence type="ECO:0000256" key="3">
    <source>
        <dbReference type="SAM" id="Phobius"/>
    </source>
</evidence>
<dbReference type="InterPro" id="IPR055530">
    <property type="entry name" value="DUF7104"/>
</dbReference>
<dbReference type="Pfam" id="PF23397">
    <property type="entry name" value="DUF7104"/>
    <property type="match status" value="34"/>
</dbReference>
<keyword evidence="3" id="KW-1133">Transmembrane helix</keyword>
<dbReference type="InterPro" id="IPR029058">
    <property type="entry name" value="AB_hydrolase_fold"/>
</dbReference>
<dbReference type="Gene3D" id="1.25.40.20">
    <property type="entry name" value="Ankyrin repeat-containing domain"/>
    <property type="match status" value="1"/>
</dbReference>
<evidence type="ECO:0000313" key="5">
    <source>
        <dbReference type="EMBL" id="KAK2591555.1"/>
    </source>
</evidence>
<dbReference type="InterPro" id="IPR027417">
    <property type="entry name" value="P-loop_NTPase"/>
</dbReference>
<evidence type="ECO:0000256" key="2">
    <source>
        <dbReference type="PROSITE-ProRule" id="PRU00023"/>
    </source>
</evidence>
<evidence type="ECO:0000256" key="1">
    <source>
        <dbReference type="ARBA" id="ARBA00022737"/>
    </source>
</evidence>
<feature type="repeat" description="ANK" evidence="2">
    <location>
        <begin position="952"/>
        <end position="979"/>
    </location>
</feature>
<dbReference type="SUPFAM" id="SSF52540">
    <property type="entry name" value="P-loop containing nucleoside triphosphate hydrolases"/>
    <property type="match status" value="1"/>
</dbReference>
<dbReference type="InterPro" id="IPR036770">
    <property type="entry name" value="Ankyrin_rpt-contain_sf"/>
</dbReference>
<dbReference type="PROSITE" id="PS50088">
    <property type="entry name" value="ANK_REPEAT"/>
    <property type="match status" value="1"/>
</dbReference>
<dbReference type="PANTHER" id="PTHR10039:SF14">
    <property type="entry name" value="NACHT DOMAIN-CONTAINING PROTEIN"/>
    <property type="match status" value="1"/>
</dbReference>
<evidence type="ECO:0000313" key="6">
    <source>
        <dbReference type="Proteomes" id="UP001251528"/>
    </source>
</evidence>
<dbReference type="Pfam" id="PF24883">
    <property type="entry name" value="NPHP3_N"/>
    <property type="match status" value="1"/>
</dbReference>
<feature type="transmembrane region" description="Helical" evidence="3">
    <location>
        <begin position="7"/>
        <end position="27"/>
    </location>
</feature>
<dbReference type="PANTHER" id="PTHR10039">
    <property type="entry name" value="AMELOGENIN"/>
    <property type="match status" value="1"/>
</dbReference>
<dbReference type="Gene3D" id="3.40.50.1820">
    <property type="entry name" value="alpha/beta hydrolase"/>
    <property type="match status" value="1"/>
</dbReference>
<organism evidence="5 6">
    <name type="scientific">Conoideocrella luteorostrata</name>
    <dbReference type="NCBI Taxonomy" id="1105319"/>
    <lineage>
        <taxon>Eukaryota</taxon>
        <taxon>Fungi</taxon>
        <taxon>Dikarya</taxon>
        <taxon>Ascomycota</taxon>
        <taxon>Pezizomycotina</taxon>
        <taxon>Sordariomycetes</taxon>
        <taxon>Hypocreomycetidae</taxon>
        <taxon>Hypocreales</taxon>
        <taxon>Clavicipitaceae</taxon>
        <taxon>Conoideocrella</taxon>
    </lineage>
</organism>
<gene>
    <name evidence="5" type="ORF">QQS21_010748</name>
</gene>
<dbReference type="EMBL" id="JASWJB010000326">
    <property type="protein sequence ID" value="KAK2591555.1"/>
    <property type="molecule type" value="Genomic_DNA"/>
</dbReference>
<accession>A0AAJ0FWJ0</accession>